<dbReference type="AlphaFoldDB" id="A0A0E0GK13"/>
<dbReference type="Proteomes" id="UP000006591">
    <property type="component" value="Chromosome 3"/>
</dbReference>
<evidence type="ECO:0000256" key="2">
    <source>
        <dbReference type="SAM" id="Phobius"/>
    </source>
</evidence>
<evidence type="ECO:0000256" key="1">
    <source>
        <dbReference type="SAM" id="MobiDB-lite"/>
    </source>
</evidence>
<organism evidence="3">
    <name type="scientific">Oryza nivara</name>
    <name type="common">Indian wild rice</name>
    <name type="synonym">Oryza sativa f. spontanea</name>
    <dbReference type="NCBI Taxonomy" id="4536"/>
    <lineage>
        <taxon>Eukaryota</taxon>
        <taxon>Viridiplantae</taxon>
        <taxon>Streptophyta</taxon>
        <taxon>Embryophyta</taxon>
        <taxon>Tracheophyta</taxon>
        <taxon>Spermatophyta</taxon>
        <taxon>Magnoliopsida</taxon>
        <taxon>Liliopsida</taxon>
        <taxon>Poales</taxon>
        <taxon>Poaceae</taxon>
        <taxon>BOP clade</taxon>
        <taxon>Oryzoideae</taxon>
        <taxon>Oryzeae</taxon>
        <taxon>Oryzinae</taxon>
        <taxon>Oryza</taxon>
    </lineage>
</organism>
<name>A0A0E0GK13_ORYNI</name>
<dbReference type="HOGENOM" id="CLU_2076793_0_0_1"/>
<reference evidence="3" key="2">
    <citation type="submission" date="2018-04" db="EMBL/GenBank/DDBJ databases">
        <title>OnivRS2 (Oryza nivara Reference Sequence Version 2).</title>
        <authorList>
            <person name="Zhang J."/>
            <person name="Kudrna D."/>
            <person name="Lee S."/>
            <person name="Talag J."/>
            <person name="Rajasekar S."/>
            <person name="Welchert J."/>
            <person name="Hsing Y.-I."/>
            <person name="Wing R.A."/>
        </authorList>
    </citation>
    <scope>NUCLEOTIDE SEQUENCE [LARGE SCALE GENOMIC DNA]</scope>
    <source>
        <strain evidence="3">SL10</strain>
    </source>
</reference>
<evidence type="ECO:0000313" key="3">
    <source>
        <dbReference type="EnsemblPlants" id="ONIVA03G12050.1"/>
    </source>
</evidence>
<proteinExistence type="predicted"/>
<accession>A0A0E0GK13</accession>
<protein>
    <submittedName>
        <fullName evidence="3">Uncharacterized protein</fullName>
    </submittedName>
</protein>
<feature type="region of interest" description="Disordered" evidence="1">
    <location>
        <begin position="1"/>
        <end position="21"/>
    </location>
</feature>
<dbReference type="Gramene" id="ONIVA03G12050.1">
    <property type="protein sequence ID" value="ONIVA03G12050.1"/>
    <property type="gene ID" value="ONIVA03G12050"/>
</dbReference>
<feature type="transmembrane region" description="Helical" evidence="2">
    <location>
        <begin position="92"/>
        <end position="111"/>
    </location>
</feature>
<evidence type="ECO:0000313" key="4">
    <source>
        <dbReference type="Proteomes" id="UP000006591"/>
    </source>
</evidence>
<keyword evidence="4" id="KW-1185">Reference proteome</keyword>
<keyword evidence="2" id="KW-1133">Transmembrane helix</keyword>
<feature type="compositionally biased region" description="Polar residues" evidence="1">
    <location>
        <begin position="1"/>
        <end position="12"/>
    </location>
</feature>
<keyword evidence="2" id="KW-0472">Membrane</keyword>
<feature type="region of interest" description="Disordered" evidence="1">
    <location>
        <begin position="41"/>
        <end position="60"/>
    </location>
</feature>
<dbReference type="EnsemblPlants" id="ONIVA03G12050.1">
    <property type="protein sequence ID" value="ONIVA03G12050.1"/>
    <property type="gene ID" value="ONIVA03G12050"/>
</dbReference>
<sequence>MMSSWSTSRKTNGSGGNYCKGCQDRDRLIDELEDERRRLVRMTTDNKLGGMTSPKTEAPTGRRWGNYFEYDPPKNFDELVKRYEERRSFNRMVITGAVSAYCIALFILSSMRNEVKEDLRNLCNNYD</sequence>
<keyword evidence="2" id="KW-0812">Transmembrane</keyword>
<reference evidence="3" key="1">
    <citation type="submission" date="2015-04" db="UniProtKB">
        <authorList>
            <consortium name="EnsemblPlants"/>
        </authorList>
    </citation>
    <scope>IDENTIFICATION</scope>
    <source>
        <strain evidence="3">SL10</strain>
    </source>
</reference>